<dbReference type="STRING" id="573570.F7310_04270"/>
<dbReference type="Pfam" id="PF00596">
    <property type="entry name" value="Aldolase_II"/>
    <property type="match status" value="1"/>
</dbReference>
<proteinExistence type="inferred from homology"/>
<evidence type="ECO:0000313" key="4">
    <source>
        <dbReference type="Proteomes" id="UP000184222"/>
    </source>
</evidence>
<dbReference type="OrthoDB" id="8859181at2"/>
<dbReference type="PANTHER" id="PTHR10672">
    <property type="entry name" value="ADDUCIN"/>
    <property type="match status" value="1"/>
</dbReference>
<dbReference type="GO" id="GO:0005996">
    <property type="term" value="P:monosaccharide metabolic process"/>
    <property type="evidence" value="ECO:0007669"/>
    <property type="project" value="UniProtKB-ARBA"/>
</dbReference>
<dbReference type="EMBL" id="CP016796">
    <property type="protein sequence ID" value="API86622.1"/>
    <property type="molecule type" value="Genomic_DNA"/>
</dbReference>
<dbReference type="InterPro" id="IPR001303">
    <property type="entry name" value="Aldolase_II/adducin_N"/>
</dbReference>
<dbReference type="Gene3D" id="3.40.225.10">
    <property type="entry name" value="Class II aldolase/adducin N-terminal domain"/>
    <property type="match status" value="1"/>
</dbReference>
<evidence type="ECO:0000256" key="1">
    <source>
        <dbReference type="ARBA" id="ARBA00037961"/>
    </source>
</evidence>
<protein>
    <submittedName>
        <fullName evidence="3">Aldolase</fullName>
    </submittedName>
</protein>
<dbReference type="Proteomes" id="UP000184222">
    <property type="component" value="Chromosome"/>
</dbReference>
<dbReference type="InterPro" id="IPR036409">
    <property type="entry name" value="Aldolase_II/adducin_N_sf"/>
</dbReference>
<dbReference type="SMART" id="SM01007">
    <property type="entry name" value="Aldolase_II"/>
    <property type="match status" value="1"/>
</dbReference>
<sequence>MTTEKVFRKKLAICHHVIHHYGWDDLLATHISAKLPNGNIIITPHNVSFDKVTKKNIVTVTPDGEIISDNGYKVMPQAANIHLETYKARDDINAIIHTHSKYAVILSSLECGMQFTNQQSLRFYDDISYHHYDGLALDNEGKAIANSLGEKNSMMILDNHGIITTAESIEKAIYKHYYFEQSIELEVKTLSSGQKIKPIPREVCQKTSEQFAKINSCNIEFEVFKRITKNYR</sequence>
<dbReference type="GO" id="GO:0051015">
    <property type="term" value="F:actin filament binding"/>
    <property type="evidence" value="ECO:0007669"/>
    <property type="project" value="TreeGrafter"/>
</dbReference>
<reference evidence="3 4" key="1">
    <citation type="journal article" date="2016" name="Appl. Environ. Microbiol.">
        <title>Whole genome relationships among Francisella bacteria of diverse origin define new species and provide specific regions for detection.</title>
        <authorList>
            <person name="Challacombe J.F."/>
            <person name="Petersen J.M."/>
            <person name="Gallegos-Graves V."/>
            <person name="Hodge D."/>
            <person name="Pillai S."/>
            <person name="Kuske C.R."/>
        </authorList>
    </citation>
    <scope>NUCLEOTIDE SEQUENCE [LARGE SCALE GENOMIC DNA]</scope>
    <source>
        <strain evidence="4">TX07-7310</strain>
    </source>
</reference>
<dbReference type="KEGG" id="frx:F7310_04270"/>
<accession>A0A1L4BS01</accession>
<gene>
    <name evidence="3" type="ORF">F7310_04270</name>
</gene>
<evidence type="ECO:0000313" key="3">
    <source>
        <dbReference type="EMBL" id="API86622.1"/>
    </source>
</evidence>
<name>A0A1L4BS01_9GAMM</name>
<evidence type="ECO:0000259" key="2">
    <source>
        <dbReference type="SMART" id="SM01007"/>
    </source>
</evidence>
<dbReference type="AlphaFoldDB" id="A0A1L4BS01"/>
<dbReference type="RefSeq" id="WP_072712041.1">
    <property type="nucleotide sequence ID" value="NZ_CP016796.1"/>
</dbReference>
<dbReference type="InterPro" id="IPR051017">
    <property type="entry name" value="Aldolase-II_Adducin_sf"/>
</dbReference>
<comment type="similarity">
    <text evidence="1">Belongs to the aldolase class II family.</text>
</comment>
<organism evidence="3 4">
    <name type="scientific">Francisella uliginis</name>
    <dbReference type="NCBI Taxonomy" id="573570"/>
    <lineage>
        <taxon>Bacteria</taxon>
        <taxon>Pseudomonadati</taxon>
        <taxon>Pseudomonadota</taxon>
        <taxon>Gammaproteobacteria</taxon>
        <taxon>Thiotrichales</taxon>
        <taxon>Francisellaceae</taxon>
        <taxon>Francisella</taxon>
    </lineage>
</organism>
<dbReference type="GO" id="GO:0005856">
    <property type="term" value="C:cytoskeleton"/>
    <property type="evidence" value="ECO:0007669"/>
    <property type="project" value="TreeGrafter"/>
</dbReference>
<dbReference type="SUPFAM" id="SSF53639">
    <property type="entry name" value="AraD/HMP-PK domain-like"/>
    <property type="match status" value="1"/>
</dbReference>
<feature type="domain" description="Class II aldolase/adducin N-terminal" evidence="2">
    <location>
        <begin position="9"/>
        <end position="187"/>
    </location>
</feature>
<dbReference type="PANTHER" id="PTHR10672:SF3">
    <property type="entry name" value="PROTEIN HU-LI TAI SHAO"/>
    <property type="match status" value="1"/>
</dbReference>
<keyword evidence="4" id="KW-1185">Reference proteome</keyword>